<keyword evidence="1" id="KW-0614">Plasmid</keyword>
<evidence type="ECO:0000313" key="1">
    <source>
        <dbReference type="EMBL" id="CAA2137907.1"/>
    </source>
</evidence>
<organism evidence="1">
    <name type="scientific">Methylobacterium bullatum</name>
    <dbReference type="NCBI Taxonomy" id="570505"/>
    <lineage>
        <taxon>Bacteria</taxon>
        <taxon>Pseudomonadati</taxon>
        <taxon>Pseudomonadota</taxon>
        <taxon>Alphaproteobacteria</taxon>
        <taxon>Hyphomicrobiales</taxon>
        <taxon>Methylobacteriaceae</taxon>
        <taxon>Methylobacterium</taxon>
    </lineage>
</organism>
<name>A0A679JK68_9HYPH</name>
<gene>
    <name evidence="1" type="ORF">MBLL_00882</name>
</gene>
<dbReference type="AlphaFoldDB" id="A0A679JK68"/>
<dbReference type="EMBL" id="LR743510">
    <property type="protein sequence ID" value="CAA2137907.1"/>
    <property type="molecule type" value="Genomic_DNA"/>
</dbReference>
<proteinExistence type="predicted"/>
<protein>
    <submittedName>
        <fullName evidence="1">Uncharacterized protein</fullName>
    </submittedName>
</protein>
<dbReference type="RefSeq" id="WP_422395329.1">
    <property type="nucleotide sequence ID" value="NZ_LR743510.1"/>
</dbReference>
<accession>A0A679JK68</accession>
<sequence length="268" mass="29320">MPASHPVPPTGRLIKTASAAAMLLMGGCAQKGDFGRPAPSAWNSLVATTGTLAAQYRNEPASDFSLTDDERTLRDRAWRFLMPAAESETFTDALANLTRTRVLPPSWREDDVTSYHAALVAEPFRSPVSRYRRLADDITADARLIPLFVATAARVANADTLRLRSLPFVKSLDDESIRQAAMRVAENRCLVAWVRLETGVRAERYRYALQHLLVEVPSVEAVSVERSLAGLDGRRVMLDPLLPAAAEARCGLVEAPAPQAARPIVAKY</sequence>
<geneLocation type="plasmid" evidence="1">
    <name>1</name>
</geneLocation>
<reference evidence="1" key="1">
    <citation type="submission" date="2019-12" db="EMBL/GenBank/DDBJ databases">
        <authorList>
            <person name="Cremers G."/>
        </authorList>
    </citation>
    <scope>NUCLEOTIDE SEQUENCE</scope>
    <source>
        <strain evidence="1">Mbul2</strain>
        <plasmid evidence="1">1</plasmid>
    </source>
</reference>